<dbReference type="EMBL" id="JAHLPM010000004">
    <property type="protein sequence ID" value="MBU5437579.1"/>
    <property type="molecule type" value="Genomic_DNA"/>
</dbReference>
<dbReference type="Proteomes" id="UP000749471">
    <property type="component" value="Unassembled WGS sequence"/>
</dbReference>
<evidence type="ECO:0000256" key="1">
    <source>
        <dbReference type="SAM" id="Phobius"/>
    </source>
</evidence>
<keyword evidence="1" id="KW-1133">Transmembrane helix</keyword>
<keyword evidence="3" id="KW-1185">Reference proteome</keyword>
<comment type="caution">
    <text evidence="2">The sequence shown here is derived from an EMBL/GenBank/DDBJ whole genome shotgun (WGS) entry which is preliminary data.</text>
</comment>
<keyword evidence="1" id="KW-0472">Membrane</keyword>
<reference evidence="2 3" key="1">
    <citation type="submission" date="2021-06" db="EMBL/GenBank/DDBJ databases">
        <authorList>
            <person name="Sun Q."/>
            <person name="Li D."/>
        </authorList>
    </citation>
    <scope>NUCLEOTIDE SEQUENCE [LARGE SCALE GENOMIC DNA]</scope>
    <source>
        <strain evidence="2 3">MSJ-40</strain>
    </source>
</reference>
<dbReference type="Pfam" id="PF11167">
    <property type="entry name" value="DUF2953"/>
    <property type="match status" value="1"/>
</dbReference>
<feature type="transmembrane region" description="Helical" evidence="1">
    <location>
        <begin position="6"/>
        <end position="23"/>
    </location>
</feature>
<name>A0ABS6E3U5_9FIRM</name>
<dbReference type="InterPro" id="IPR021338">
    <property type="entry name" value="DUF2953"/>
</dbReference>
<dbReference type="RefSeq" id="WP_216517835.1">
    <property type="nucleotide sequence ID" value="NZ_JAHLPM010000004.1"/>
</dbReference>
<gene>
    <name evidence="2" type="ORF">KQI42_06145</name>
</gene>
<organism evidence="2 3">
    <name type="scientific">Tissierella simiarum</name>
    <dbReference type="NCBI Taxonomy" id="2841534"/>
    <lineage>
        <taxon>Bacteria</taxon>
        <taxon>Bacillati</taxon>
        <taxon>Bacillota</taxon>
        <taxon>Tissierellia</taxon>
        <taxon>Tissierellales</taxon>
        <taxon>Tissierellaceae</taxon>
        <taxon>Tissierella</taxon>
    </lineage>
</organism>
<feature type="transmembrane region" description="Helical" evidence="1">
    <location>
        <begin position="101"/>
        <end position="124"/>
    </location>
</feature>
<keyword evidence="1" id="KW-0812">Transmembrane</keyword>
<accession>A0ABS6E3U5</accession>
<proteinExistence type="predicted"/>
<protein>
    <submittedName>
        <fullName evidence="2">DUF2953 domain-containing protein</fullName>
    </submittedName>
</protein>
<evidence type="ECO:0000313" key="2">
    <source>
        <dbReference type="EMBL" id="MBU5437579.1"/>
    </source>
</evidence>
<evidence type="ECO:0000313" key="3">
    <source>
        <dbReference type="Proteomes" id="UP000749471"/>
    </source>
</evidence>
<feature type="transmembrane region" description="Helical" evidence="1">
    <location>
        <begin position="144"/>
        <end position="166"/>
    </location>
</feature>
<sequence length="183" mass="21064">MDYFVIIITIIIILLIVLLLIPLKIKIDYTYLDGSNYKIIFSYLFGLVKKEIDSNNKENKCKDTNNGSKKVSSKEYIKYFLDKGKIEKLFLTLTIGISDPFLLGITTGVCWSLINIILSILFMNKDIDKVISREINVLPIFNENIFQIHLNCIIKLNLVYIITAYIRILKEKEGGENFARASN</sequence>